<comment type="subcellular location">
    <subcellularLocation>
        <location evidence="1">Membrane</location>
        <topology evidence="1">Multi-pass membrane protein</topology>
    </subcellularLocation>
</comment>
<keyword evidence="7" id="KW-0732">Signal</keyword>
<dbReference type="Pfam" id="PF08395">
    <property type="entry name" value="7tm_7"/>
    <property type="match status" value="1"/>
</dbReference>
<evidence type="ECO:0000256" key="6">
    <source>
        <dbReference type="SAM" id="Phobius"/>
    </source>
</evidence>
<feature type="chain" id="PRO_5042861234" description="Gustatory receptor" evidence="7">
    <location>
        <begin position="23"/>
        <end position="255"/>
    </location>
</feature>
<evidence type="ECO:0000256" key="3">
    <source>
        <dbReference type="ARBA" id="ARBA00022989"/>
    </source>
</evidence>
<comment type="caution">
    <text evidence="8">The sequence shown here is derived from an EMBL/GenBank/DDBJ whole genome shotgun (WGS) entry which is preliminary data.</text>
</comment>
<gene>
    <name evidence="8" type="ORF">V1264_015212</name>
</gene>
<evidence type="ECO:0000256" key="5">
    <source>
        <dbReference type="ARBA" id="ARBA00023170"/>
    </source>
</evidence>
<dbReference type="AlphaFoldDB" id="A0AAN9BKS1"/>
<protein>
    <recommendedName>
        <fullName evidence="10">Gustatory receptor</fullName>
    </recommendedName>
</protein>
<evidence type="ECO:0000256" key="2">
    <source>
        <dbReference type="ARBA" id="ARBA00022692"/>
    </source>
</evidence>
<keyword evidence="5" id="KW-0675">Receptor</keyword>
<keyword evidence="2 6" id="KW-0812">Transmembrane</keyword>
<feature type="transmembrane region" description="Helical" evidence="6">
    <location>
        <begin position="59"/>
        <end position="81"/>
    </location>
</feature>
<evidence type="ECO:0008006" key="10">
    <source>
        <dbReference type="Google" id="ProtNLM"/>
    </source>
</evidence>
<dbReference type="GO" id="GO:0016020">
    <property type="term" value="C:membrane"/>
    <property type="evidence" value="ECO:0007669"/>
    <property type="project" value="UniProtKB-SubCell"/>
</dbReference>
<evidence type="ECO:0000313" key="8">
    <source>
        <dbReference type="EMBL" id="KAK7107262.1"/>
    </source>
</evidence>
<sequence>MYFFTCAVCVLYVMFVIVFVHSEISSHYCVAQTSGVKEEDPFPKFRCVADAVMDSLEHYFFVTAYGSPGLLYIFVWLTLFLEARRFNKDFAESDLYSPPKTAHKIEAMHQRHVTLCKLIERGNDAMRAYLLIAYSAGIPIALITLHVGIIGRDEESMRLLALQMMALMCFQLAVVTITGAVLNAQMHRPRHLLGQIKTSDMTDKGMECVMLFLHRLQFESIGFDVLGLFTINTSTITMVCGTIMTYAVVIVQMKP</sequence>
<dbReference type="InterPro" id="IPR013604">
    <property type="entry name" value="7TM_chemorcpt"/>
</dbReference>
<evidence type="ECO:0000256" key="7">
    <source>
        <dbReference type="SAM" id="SignalP"/>
    </source>
</evidence>
<keyword evidence="4 6" id="KW-0472">Membrane</keyword>
<accession>A0AAN9BKS1</accession>
<dbReference type="Proteomes" id="UP001374579">
    <property type="component" value="Unassembled WGS sequence"/>
</dbReference>
<proteinExistence type="predicted"/>
<evidence type="ECO:0000256" key="4">
    <source>
        <dbReference type="ARBA" id="ARBA00023136"/>
    </source>
</evidence>
<reference evidence="8 9" key="1">
    <citation type="submission" date="2024-02" db="EMBL/GenBank/DDBJ databases">
        <title>Chromosome-scale genome assembly of the rough periwinkle Littorina saxatilis.</title>
        <authorList>
            <person name="De Jode A."/>
            <person name="Faria R."/>
            <person name="Formenti G."/>
            <person name="Sims Y."/>
            <person name="Smith T.P."/>
            <person name="Tracey A."/>
            <person name="Wood J.M.D."/>
            <person name="Zagrodzka Z.B."/>
            <person name="Johannesson K."/>
            <person name="Butlin R.K."/>
            <person name="Leder E.H."/>
        </authorList>
    </citation>
    <scope>NUCLEOTIDE SEQUENCE [LARGE SCALE GENOMIC DNA]</scope>
    <source>
        <strain evidence="8">Snail1</strain>
        <tissue evidence="8">Muscle</tissue>
    </source>
</reference>
<dbReference type="GO" id="GO:0050909">
    <property type="term" value="P:sensory perception of taste"/>
    <property type="evidence" value="ECO:0007669"/>
    <property type="project" value="InterPro"/>
</dbReference>
<dbReference type="GO" id="GO:0051606">
    <property type="term" value="P:detection of stimulus"/>
    <property type="evidence" value="ECO:0007669"/>
    <property type="project" value="UniProtKB-ARBA"/>
</dbReference>
<dbReference type="EMBL" id="JBAMIC010000004">
    <property type="protein sequence ID" value="KAK7107262.1"/>
    <property type="molecule type" value="Genomic_DNA"/>
</dbReference>
<name>A0AAN9BKS1_9CAEN</name>
<evidence type="ECO:0000313" key="9">
    <source>
        <dbReference type="Proteomes" id="UP001374579"/>
    </source>
</evidence>
<dbReference type="GO" id="GO:0038023">
    <property type="term" value="F:signaling receptor activity"/>
    <property type="evidence" value="ECO:0007669"/>
    <property type="project" value="UniProtKB-ARBA"/>
</dbReference>
<feature type="transmembrane region" description="Helical" evidence="6">
    <location>
        <begin position="225"/>
        <end position="249"/>
    </location>
</feature>
<keyword evidence="9" id="KW-1185">Reference proteome</keyword>
<organism evidence="8 9">
    <name type="scientific">Littorina saxatilis</name>
    <dbReference type="NCBI Taxonomy" id="31220"/>
    <lineage>
        <taxon>Eukaryota</taxon>
        <taxon>Metazoa</taxon>
        <taxon>Spiralia</taxon>
        <taxon>Lophotrochozoa</taxon>
        <taxon>Mollusca</taxon>
        <taxon>Gastropoda</taxon>
        <taxon>Caenogastropoda</taxon>
        <taxon>Littorinimorpha</taxon>
        <taxon>Littorinoidea</taxon>
        <taxon>Littorinidae</taxon>
        <taxon>Littorina</taxon>
    </lineage>
</organism>
<keyword evidence="3 6" id="KW-1133">Transmembrane helix</keyword>
<feature type="signal peptide" evidence="7">
    <location>
        <begin position="1"/>
        <end position="22"/>
    </location>
</feature>
<dbReference type="PANTHER" id="PTHR21421">
    <property type="entry name" value="GUSTATORY RECEPTOR"/>
    <property type="match status" value="1"/>
</dbReference>
<feature type="transmembrane region" description="Helical" evidence="6">
    <location>
        <begin position="161"/>
        <end position="182"/>
    </location>
</feature>
<dbReference type="PANTHER" id="PTHR21421:SF29">
    <property type="entry name" value="GUSTATORY RECEPTOR 5A FOR TREHALOSE-RELATED"/>
    <property type="match status" value="1"/>
</dbReference>
<evidence type="ECO:0000256" key="1">
    <source>
        <dbReference type="ARBA" id="ARBA00004141"/>
    </source>
</evidence>
<feature type="transmembrane region" description="Helical" evidence="6">
    <location>
        <begin position="128"/>
        <end position="149"/>
    </location>
</feature>